<evidence type="ECO:0000256" key="1">
    <source>
        <dbReference type="SAM" id="MobiDB-lite"/>
    </source>
</evidence>
<proteinExistence type="predicted"/>
<keyword evidence="2" id="KW-1133">Transmembrane helix</keyword>
<keyword evidence="2" id="KW-0812">Transmembrane</keyword>
<feature type="compositionally biased region" description="Basic and acidic residues" evidence="1">
    <location>
        <begin position="37"/>
        <end position="50"/>
    </location>
</feature>
<feature type="transmembrane region" description="Helical" evidence="2">
    <location>
        <begin position="364"/>
        <end position="382"/>
    </location>
</feature>
<dbReference type="EMBL" id="PPTO01000012">
    <property type="protein sequence ID" value="RDB57210.1"/>
    <property type="molecule type" value="Genomic_DNA"/>
</dbReference>
<comment type="caution">
    <text evidence="3">The sequence shown here is derived from an EMBL/GenBank/DDBJ whole genome shotgun (WGS) entry which is preliminary data.</text>
</comment>
<dbReference type="Proteomes" id="UP000253975">
    <property type="component" value="Unassembled WGS sequence"/>
</dbReference>
<protein>
    <submittedName>
        <fullName evidence="3">Uncharacterized protein</fullName>
    </submittedName>
</protein>
<reference evidence="3 4" key="1">
    <citation type="journal article" date="2018" name="Elife">
        <title>Discovery and characterization of a prevalent human gut bacterial enzyme sufficient for the inactivation of a family of plant toxins.</title>
        <authorList>
            <person name="Koppel N."/>
            <person name="Bisanz J.E."/>
            <person name="Pandelia M.E."/>
            <person name="Turnbaugh P.J."/>
            <person name="Balskus E.P."/>
        </authorList>
    </citation>
    <scope>NUCLEOTIDE SEQUENCE [LARGE SCALE GENOMIC DNA]</scope>
    <source>
        <strain evidence="3 4">OB21 GAM31</strain>
    </source>
</reference>
<name>A0A369LD05_9ACTN</name>
<feature type="compositionally biased region" description="Polar residues" evidence="1">
    <location>
        <begin position="1"/>
        <end position="22"/>
    </location>
</feature>
<feature type="transmembrane region" description="Helical" evidence="2">
    <location>
        <begin position="194"/>
        <end position="212"/>
    </location>
</feature>
<keyword evidence="2" id="KW-0472">Membrane</keyword>
<feature type="transmembrane region" description="Helical" evidence="2">
    <location>
        <begin position="232"/>
        <end position="250"/>
    </location>
</feature>
<feature type="transmembrane region" description="Helical" evidence="2">
    <location>
        <begin position="313"/>
        <end position="338"/>
    </location>
</feature>
<evidence type="ECO:0000256" key="2">
    <source>
        <dbReference type="SAM" id="Phobius"/>
    </source>
</evidence>
<evidence type="ECO:0000313" key="4">
    <source>
        <dbReference type="Proteomes" id="UP000253975"/>
    </source>
</evidence>
<feature type="transmembrane region" description="Helical" evidence="2">
    <location>
        <begin position="166"/>
        <end position="188"/>
    </location>
</feature>
<accession>A0A369LD05</accession>
<feature type="transmembrane region" description="Helical" evidence="2">
    <location>
        <begin position="123"/>
        <end position="145"/>
    </location>
</feature>
<sequence>MKPDSSRIQSKRPTGASASLRVSASGSKGGGSFKVKPSTEVKASFEKSPVKTEPSFETEPSLEKIPTSAESSLKLGPHGLDPLRRLLGDSSAKRLATYFAKAALLVVTVYLLSFAVTKMPAPFLALFWAFFTLASTAGVVYQVVVRKTHRQFKYAAGGLFARVNNGRIFSFIVSFCVSAACMASLFLESPKWDIAEWVLIFAAVVVYPVVLLLMRRYARREYEPAFQASGEFLWSCAIVGFLLCVAYGAYCAMDPSFGQPVETVLDAFAKTPMPFENSPSALMWNAGVGSWIVDSLTSYGLMQASKVSVPICFAIRTALCAGAFFGMANLVGLCALPVQELRKIFVSVDAIKRDDATQPIWRRYVVMAAVLPVALVAGFFWGEMKVGMAMQTENGTALQEIARELAGKSVYSIDGALYDQAKIDALASSLSADEANLRTMSSQLKDSLESSYATCSGRTDAFLDWYFSIATNSSLRASIPEGGAQQALEDRFYSLVGSNEDEQLTKSMKNYLAAAVNLRSSIDDGMQAARVDGDVSQAGGDGRKLPAWLVEAKEFGDAWLLKGYREEADGVLDAAHDSGILAALDDGQTLLRYQFEKNVYADAQFASMATSVDKLPNGGGNIALDVLTYAGGVFDEGVSRGKYRKTLQANISACEEQVKTLLTPNVPPAFSAER</sequence>
<dbReference type="AlphaFoldDB" id="A0A369LD05"/>
<evidence type="ECO:0000313" key="3">
    <source>
        <dbReference type="EMBL" id="RDB57210.1"/>
    </source>
</evidence>
<feature type="region of interest" description="Disordered" evidence="1">
    <location>
        <begin position="1"/>
        <end position="69"/>
    </location>
</feature>
<gene>
    <name evidence="3" type="ORF">C1881_07590</name>
</gene>
<organism evidence="3 4">
    <name type="scientific">Slackia isoflavoniconvertens</name>
    <dbReference type="NCBI Taxonomy" id="572010"/>
    <lineage>
        <taxon>Bacteria</taxon>
        <taxon>Bacillati</taxon>
        <taxon>Actinomycetota</taxon>
        <taxon>Coriobacteriia</taxon>
        <taxon>Eggerthellales</taxon>
        <taxon>Eggerthellaceae</taxon>
        <taxon>Slackia</taxon>
    </lineage>
</organism>
<feature type="transmembrane region" description="Helical" evidence="2">
    <location>
        <begin position="95"/>
        <end position="117"/>
    </location>
</feature>